<reference evidence="1" key="1">
    <citation type="submission" date="2021-06" db="EMBL/GenBank/DDBJ databases">
        <authorList>
            <consortium name="DOE Joint Genome Institute"/>
            <person name="Mondo S.J."/>
            <person name="Amses K.R."/>
            <person name="Simmons D.R."/>
            <person name="Longcore J.E."/>
            <person name="Seto K."/>
            <person name="Alves G.H."/>
            <person name="Bonds A.E."/>
            <person name="Quandt C.A."/>
            <person name="Davis W.J."/>
            <person name="Chang Y."/>
            <person name="Letcher P.M."/>
            <person name="Powell M.J."/>
            <person name="Kuo A."/>
            <person name="Labutti K."/>
            <person name="Pangilinan J."/>
            <person name="Andreopoulos W."/>
            <person name="Tritt A."/>
            <person name="Riley R."/>
            <person name="Hundley H."/>
            <person name="Johnson J."/>
            <person name="Lipzen A."/>
            <person name="Barry K."/>
            <person name="Berbee M.L."/>
            <person name="Buchler N.E."/>
            <person name="Grigoriev I.V."/>
            <person name="Spatafora J.W."/>
            <person name="Stajich J.E."/>
            <person name="James T.Y."/>
        </authorList>
    </citation>
    <scope>NUCLEOTIDE SEQUENCE</scope>
    <source>
        <strain evidence="1">AG</strain>
    </source>
</reference>
<gene>
    <name evidence="1" type="ORF">K450DRAFT_229228</name>
</gene>
<feature type="non-terminal residue" evidence="1">
    <location>
        <position position="1"/>
    </location>
</feature>
<reference evidence="1" key="2">
    <citation type="journal article" date="2022" name="Proc. Natl. Acad. Sci. U.S.A.">
        <title>Diploid-dominant life cycles characterize the early evolution of Fungi.</title>
        <authorList>
            <person name="Amses K.R."/>
            <person name="Simmons D.R."/>
            <person name="Longcore J.E."/>
            <person name="Mondo S.J."/>
            <person name="Seto K."/>
            <person name="Jeronimo G.H."/>
            <person name="Bonds A.E."/>
            <person name="Quandt C.A."/>
            <person name="Davis W.J."/>
            <person name="Chang Y."/>
            <person name="Federici B.A."/>
            <person name="Kuo A."/>
            <person name="LaButti K."/>
            <person name="Pangilinan J."/>
            <person name="Andreopoulos W."/>
            <person name="Tritt A."/>
            <person name="Riley R."/>
            <person name="Hundley H."/>
            <person name="Johnson J."/>
            <person name="Lipzen A."/>
            <person name="Barry K."/>
            <person name="Lang B.F."/>
            <person name="Cuomo C.A."/>
            <person name="Buchler N.E."/>
            <person name="Grigoriev I.V."/>
            <person name="Spatafora J.W."/>
            <person name="Stajich J.E."/>
            <person name="James T.Y."/>
        </authorList>
    </citation>
    <scope>NUCLEOTIDE SEQUENCE</scope>
    <source>
        <strain evidence="1">AG</strain>
    </source>
</reference>
<accession>A0AAD5EEU2</accession>
<keyword evidence="2" id="KW-1185">Reference proteome</keyword>
<evidence type="ECO:0000313" key="1">
    <source>
        <dbReference type="EMBL" id="KAI8582144.1"/>
    </source>
</evidence>
<proteinExistence type="predicted"/>
<dbReference type="AlphaFoldDB" id="A0AAD5EEU2"/>
<comment type="caution">
    <text evidence="1">The sequence shown here is derived from an EMBL/GenBank/DDBJ whole genome shotgun (WGS) entry which is preliminary data.</text>
</comment>
<dbReference type="RefSeq" id="XP_051447148.1">
    <property type="nucleotide sequence ID" value="XM_051587055.1"/>
</dbReference>
<dbReference type="Proteomes" id="UP001206595">
    <property type="component" value="Unassembled WGS sequence"/>
</dbReference>
<protein>
    <submittedName>
        <fullName evidence="1">Uncharacterized protein</fullName>
    </submittedName>
</protein>
<dbReference type="EMBL" id="MU620902">
    <property type="protein sequence ID" value="KAI8582144.1"/>
    <property type="molecule type" value="Genomic_DNA"/>
</dbReference>
<sequence length="50" mass="5514">LRITFSLHSFLPKTFSRDQSFLASGCRSSATSCRKGHPLKPMSLGILPHV</sequence>
<evidence type="ECO:0000313" key="2">
    <source>
        <dbReference type="Proteomes" id="UP001206595"/>
    </source>
</evidence>
<organism evidence="1 2">
    <name type="scientific">Umbelopsis ramanniana AG</name>
    <dbReference type="NCBI Taxonomy" id="1314678"/>
    <lineage>
        <taxon>Eukaryota</taxon>
        <taxon>Fungi</taxon>
        <taxon>Fungi incertae sedis</taxon>
        <taxon>Mucoromycota</taxon>
        <taxon>Mucoromycotina</taxon>
        <taxon>Umbelopsidomycetes</taxon>
        <taxon>Umbelopsidales</taxon>
        <taxon>Umbelopsidaceae</taxon>
        <taxon>Umbelopsis</taxon>
    </lineage>
</organism>
<name>A0AAD5EEU2_UMBRA</name>
<dbReference type="GeneID" id="75912402"/>